<dbReference type="GO" id="GO:0000175">
    <property type="term" value="F:3'-5'-RNA exonuclease activity"/>
    <property type="evidence" value="ECO:0007669"/>
    <property type="project" value="UniProtKB-UniRule"/>
</dbReference>
<evidence type="ECO:0000259" key="10">
    <source>
        <dbReference type="Pfam" id="PF03725"/>
    </source>
</evidence>
<dbReference type="InterPro" id="IPR036345">
    <property type="entry name" value="ExoRNase_PH_dom2_sf"/>
</dbReference>
<dbReference type="Proteomes" id="UP000594121">
    <property type="component" value="Chromosome"/>
</dbReference>
<dbReference type="InterPro" id="IPR011807">
    <property type="entry name" value="Rrp41"/>
</dbReference>
<dbReference type="InterPro" id="IPR001247">
    <property type="entry name" value="ExoRNase_PH_dom1"/>
</dbReference>
<dbReference type="NCBIfam" id="TIGR02065">
    <property type="entry name" value="ECX1"/>
    <property type="match status" value="1"/>
</dbReference>
<evidence type="ECO:0000256" key="2">
    <source>
        <dbReference type="ARBA" id="ARBA00022490"/>
    </source>
</evidence>
<gene>
    <name evidence="8" type="primary">rrp41</name>
    <name evidence="11" type="ORF">IG193_04940</name>
</gene>
<evidence type="ECO:0000256" key="8">
    <source>
        <dbReference type="HAMAP-Rule" id="MF_00591"/>
    </source>
</evidence>
<protein>
    <recommendedName>
        <fullName evidence="8">Exosome complex component Rrp41</fullName>
        <ecNumber evidence="8">3.1.13.-</ecNumber>
    </recommendedName>
</protein>
<sequence>MTKARAPVKLLDENGRRVDGRLPDEMRRLRIEAGVLRNADGSAYVELGNNKVISAVYGPREATPRHEALSDRALLRCKYTMLPFSVADRKSPQPSRREIELSKVIREALAPAIFLNEYPRTAIDVFINILEADGGTRTASIIAASVALADAGIAMRDLVAAIAVGKIGNVLVLDINGLEDQYGDGDMPIAMMPKLGEITLIQADGIYTPQEIEQAISMASKAIRRIYEEQVRALRSKYEAVRQEVDEE</sequence>
<dbReference type="InterPro" id="IPR027408">
    <property type="entry name" value="PNPase/RNase_PH_dom_sf"/>
</dbReference>
<name>A0A7L9FEM1_9CREN</name>
<comment type="subunit">
    <text evidence="7 8">Component of the archaeal exosome complex. Forms a hexameric ring-like arrangement composed of 3 Rrp41-Rrp42 heterodimers. The hexameric ring associates with a trimer of Rrp4 and/or Csl4 subunits.</text>
</comment>
<dbReference type="InterPro" id="IPR020568">
    <property type="entry name" value="Ribosomal_Su5_D2-typ_SF"/>
</dbReference>
<dbReference type="RefSeq" id="WP_192818110.1">
    <property type="nucleotide sequence ID" value="NZ_CP062310.1"/>
</dbReference>
<reference evidence="11 12" key="1">
    <citation type="submission" date="2020-10" db="EMBL/GenBank/DDBJ databases">
        <title>Thermofilum lucidum 3507LT sp. nov. a novel member of Thermofilaceae family isolated from Chile hot spring, and proposal of description order Thermofilales.</title>
        <authorList>
            <person name="Zayulina K.S."/>
            <person name="Elcheninov A.G."/>
            <person name="Toshchakov S.V."/>
            <person name="Kublanov I.V."/>
        </authorList>
    </citation>
    <scope>NUCLEOTIDE SEQUENCE [LARGE SCALE GENOMIC DNA]</scope>
    <source>
        <strain evidence="11 12">3507LT</strain>
    </source>
</reference>
<comment type="similarity">
    <text evidence="8">Belongs to the RNase PH family. Rrp41 subfamily.</text>
</comment>
<evidence type="ECO:0000256" key="5">
    <source>
        <dbReference type="ARBA" id="ARBA00022835"/>
    </source>
</evidence>
<dbReference type="InParanoid" id="A0A7L9FEM1"/>
<evidence type="ECO:0000256" key="7">
    <source>
        <dbReference type="ARBA" id="ARBA00062149"/>
    </source>
</evidence>
<evidence type="ECO:0000259" key="9">
    <source>
        <dbReference type="Pfam" id="PF01138"/>
    </source>
</evidence>
<dbReference type="GeneID" id="59149218"/>
<dbReference type="SUPFAM" id="SSF55666">
    <property type="entry name" value="Ribonuclease PH domain 2-like"/>
    <property type="match status" value="1"/>
</dbReference>
<dbReference type="InterPro" id="IPR015847">
    <property type="entry name" value="ExoRNase_PH_dom2"/>
</dbReference>
<evidence type="ECO:0000313" key="12">
    <source>
        <dbReference type="Proteomes" id="UP000594121"/>
    </source>
</evidence>
<evidence type="ECO:0000256" key="4">
    <source>
        <dbReference type="ARBA" id="ARBA00022801"/>
    </source>
</evidence>
<dbReference type="FunFam" id="3.30.230.70:FF:000004">
    <property type="entry name" value="Exosome complex component Rrp41"/>
    <property type="match status" value="1"/>
</dbReference>
<keyword evidence="12" id="KW-1185">Reference proteome</keyword>
<proteinExistence type="inferred from homology"/>
<keyword evidence="2 8" id="KW-0963">Cytoplasm</keyword>
<dbReference type="EC" id="3.1.13.-" evidence="8"/>
<dbReference type="Pfam" id="PF01138">
    <property type="entry name" value="RNase_PH"/>
    <property type="match status" value="1"/>
</dbReference>
<dbReference type="GO" id="GO:0000956">
    <property type="term" value="P:nuclear-transcribed mRNA catabolic process"/>
    <property type="evidence" value="ECO:0007669"/>
    <property type="project" value="UniProtKB-ARBA"/>
</dbReference>
<dbReference type="FunCoup" id="A0A7L9FEM1">
    <property type="interactions" value="163"/>
</dbReference>
<feature type="domain" description="Exoribonuclease phosphorolytic" evidence="10">
    <location>
        <begin position="157"/>
        <end position="222"/>
    </location>
</feature>
<keyword evidence="6 8" id="KW-0269">Exonuclease</keyword>
<keyword evidence="4 8" id="KW-0378">Hydrolase</keyword>
<dbReference type="GO" id="GO:0010467">
    <property type="term" value="P:gene expression"/>
    <property type="evidence" value="ECO:0007669"/>
    <property type="project" value="UniProtKB-ARBA"/>
</dbReference>
<dbReference type="SUPFAM" id="SSF54211">
    <property type="entry name" value="Ribosomal protein S5 domain 2-like"/>
    <property type="match status" value="1"/>
</dbReference>
<dbReference type="Pfam" id="PF03725">
    <property type="entry name" value="RNase_PH_C"/>
    <property type="match status" value="1"/>
</dbReference>
<comment type="subcellular location">
    <subcellularLocation>
        <location evidence="1 8">Cytoplasm</location>
    </subcellularLocation>
</comment>
<dbReference type="PANTHER" id="PTHR11953:SF0">
    <property type="entry name" value="EXOSOME COMPLEX COMPONENT RRP41"/>
    <property type="match status" value="1"/>
</dbReference>
<dbReference type="CDD" id="cd11366">
    <property type="entry name" value="RNase_PH_archRRP41"/>
    <property type="match status" value="1"/>
</dbReference>
<evidence type="ECO:0000313" key="11">
    <source>
        <dbReference type="EMBL" id="QOJ78137.1"/>
    </source>
</evidence>
<comment type="function">
    <text evidence="8">Catalytic component of the exosome, which is a complex involved in RNA degradation. Has 3'-&gt;5' exoribonuclease activity. Can also synthesize heteropolymeric RNA-tails.</text>
</comment>
<dbReference type="EMBL" id="CP062310">
    <property type="protein sequence ID" value="QOJ78137.1"/>
    <property type="molecule type" value="Genomic_DNA"/>
</dbReference>
<organism evidence="11 12">
    <name type="scientific">Infirmifilum lucidum</name>
    <dbReference type="NCBI Taxonomy" id="2776706"/>
    <lineage>
        <taxon>Archaea</taxon>
        <taxon>Thermoproteota</taxon>
        <taxon>Thermoprotei</taxon>
        <taxon>Thermofilales</taxon>
        <taxon>Thermofilaceae</taxon>
        <taxon>Infirmifilum</taxon>
    </lineage>
</organism>
<accession>A0A7L9FEM1</accession>
<evidence type="ECO:0000256" key="3">
    <source>
        <dbReference type="ARBA" id="ARBA00022722"/>
    </source>
</evidence>
<dbReference type="GO" id="GO:0003723">
    <property type="term" value="F:RNA binding"/>
    <property type="evidence" value="ECO:0007669"/>
    <property type="project" value="TreeGrafter"/>
</dbReference>
<dbReference type="GO" id="GO:0016075">
    <property type="term" value="P:rRNA catabolic process"/>
    <property type="evidence" value="ECO:0007669"/>
    <property type="project" value="TreeGrafter"/>
</dbReference>
<dbReference type="InterPro" id="IPR050080">
    <property type="entry name" value="RNase_PH"/>
</dbReference>
<feature type="domain" description="Exoribonuclease phosphorolytic" evidence="9">
    <location>
        <begin position="25"/>
        <end position="153"/>
    </location>
</feature>
<dbReference type="AlphaFoldDB" id="A0A7L9FEM1"/>
<dbReference type="Gene3D" id="3.30.230.70">
    <property type="entry name" value="GHMP Kinase, N-terminal domain"/>
    <property type="match status" value="1"/>
</dbReference>
<keyword evidence="5 8" id="KW-0271">Exosome</keyword>
<dbReference type="HAMAP" id="MF_00591">
    <property type="entry name" value="Exosome_Rrp41"/>
    <property type="match status" value="1"/>
</dbReference>
<dbReference type="PANTHER" id="PTHR11953">
    <property type="entry name" value="EXOSOME COMPLEX COMPONENT"/>
    <property type="match status" value="1"/>
</dbReference>
<dbReference type="GO" id="GO:0000177">
    <property type="term" value="C:cytoplasmic exosome (RNase complex)"/>
    <property type="evidence" value="ECO:0007669"/>
    <property type="project" value="TreeGrafter"/>
</dbReference>
<dbReference type="KEGG" id="thel:IG193_04940"/>
<keyword evidence="3 8" id="KW-0540">Nuclease</keyword>
<evidence type="ECO:0000256" key="6">
    <source>
        <dbReference type="ARBA" id="ARBA00022839"/>
    </source>
</evidence>
<evidence type="ECO:0000256" key="1">
    <source>
        <dbReference type="ARBA" id="ARBA00004496"/>
    </source>
</evidence>